<organism evidence="3 4">
    <name type="scientific">Lentinula detonsa</name>
    <dbReference type="NCBI Taxonomy" id="2804962"/>
    <lineage>
        <taxon>Eukaryota</taxon>
        <taxon>Fungi</taxon>
        <taxon>Dikarya</taxon>
        <taxon>Basidiomycota</taxon>
        <taxon>Agaricomycotina</taxon>
        <taxon>Agaricomycetes</taxon>
        <taxon>Agaricomycetidae</taxon>
        <taxon>Agaricales</taxon>
        <taxon>Marasmiineae</taxon>
        <taxon>Omphalotaceae</taxon>
        <taxon>Lentinula</taxon>
    </lineage>
</organism>
<dbReference type="Proteomes" id="UP001142393">
    <property type="component" value="Unassembled WGS sequence"/>
</dbReference>
<proteinExistence type="predicted"/>
<evidence type="ECO:0000256" key="1">
    <source>
        <dbReference type="SAM" id="MobiDB-lite"/>
    </source>
</evidence>
<reference evidence="3 4" key="1">
    <citation type="journal article" date="2023" name="Proc. Natl. Acad. Sci. U.S.A.">
        <title>A global phylogenomic analysis of the shiitake genus Lentinula.</title>
        <authorList>
            <person name="Sierra-Patev S."/>
            <person name="Min B."/>
            <person name="Naranjo-Ortiz M."/>
            <person name="Looney B."/>
            <person name="Konkel Z."/>
            <person name="Slot J.C."/>
            <person name="Sakamoto Y."/>
            <person name="Steenwyk J.L."/>
            <person name="Rokas A."/>
            <person name="Carro J."/>
            <person name="Camarero S."/>
            <person name="Ferreira P."/>
            <person name="Molpeceres G."/>
            <person name="Ruiz-Duenas F.J."/>
            <person name="Serrano A."/>
            <person name="Henrissat B."/>
            <person name="Drula E."/>
            <person name="Hughes K.W."/>
            <person name="Mata J.L."/>
            <person name="Ishikawa N.K."/>
            <person name="Vargas-Isla R."/>
            <person name="Ushijima S."/>
            <person name="Smith C.A."/>
            <person name="Donoghue J."/>
            <person name="Ahrendt S."/>
            <person name="Andreopoulos W."/>
            <person name="He G."/>
            <person name="LaButti K."/>
            <person name="Lipzen A."/>
            <person name="Ng V."/>
            <person name="Riley R."/>
            <person name="Sandor L."/>
            <person name="Barry K."/>
            <person name="Martinez A.T."/>
            <person name="Xiao Y."/>
            <person name="Gibbons J.G."/>
            <person name="Terashima K."/>
            <person name="Grigoriev I.V."/>
            <person name="Hibbett D."/>
        </authorList>
    </citation>
    <scope>NUCLEOTIDE SEQUENCE [LARGE SCALE GENOMIC DNA]</scope>
    <source>
        <strain evidence="3 4">TFB7810</strain>
    </source>
</reference>
<feature type="chain" id="PRO_5040880435" evidence="2">
    <location>
        <begin position="19"/>
        <end position="192"/>
    </location>
</feature>
<evidence type="ECO:0000256" key="2">
    <source>
        <dbReference type="SAM" id="SignalP"/>
    </source>
</evidence>
<sequence length="192" mass="20453">MRFNHIYVLLGLFAVVHTMPVDASGSDRLNMRSVKENVNGVNGNSGANGAHSQTNGAPSNSGTNGVHSNSGTNGVHSNSGTNGVHSNSGTNGAHSNLEQSTDSDDDPRVTITFLDAAAGTSASADPVEPRRVVRRISEHMSTVLPRWPRGDGFRFTNDYILEDVEAVFRIQVTADGSTHNHTIPRDPHPPHP</sequence>
<dbReference type="EMBL" id="JANVFU010000018">
    <property type="protein sequence ID" value="KAJ3739444.1"/>
    <property type="molecule type" value="Genomic_DNA"/>
</dbReference>
<name>A0A9W8NRJ6_9AGAR</name>
<evidence type="ECO:0000313" key="4">
    <source>
        <dbReference type="Proteomes" id="UP001142393"/>
    </source>
</evidence>
<feature type="compositionally biased region" description="Low complexity" evidence="1">
    <location>
        <begin position="37"/>
        <end position="50"/>
    </location>
</feature>
<feature type="compositionally biased region" description="Polar residues" evidence="1">
    <location>
        <begin position="51"/>
        <end position="100"/>
    </location>
</feature>
<protein>
    <submittedName>
        <fullName evidence="3">Uncharacterized protein</fullName>
    </submittedName>
</protein>
<gene>
    <name evidence="3" type="ORF">DFH05DRAFT_1530232</name>
</gene>
<comment type="caution">
    <text evidence="3">The sequence shown here is derived from an EMBL/GenBank/DDBJ whole genome shotgun (WGS) entry which is preliminary data.</text>
</comment>
<keyword evidence="4" id="KW-1185">Reference proteome</keyword>
<keyword evidence="2" id="KW-0732">Signal</keyword>
<evidence type="ECO:0000313" key="3">
    <source>
        <dbReference type="EMBL" id="KAJ3739444.1"/>
    </source>
</evidence>
<accession>A0A9W8NRJ6</accession>
<feature type="region of interest" description="Disordered" evidence="1">
    <location>
        <begin position="37"/>
        <end position="107"/>
    </location>
</feature>
<dbReference type="AlphaFoldDB" id="A0A9W8NRJ6"/>
<feature type="signal peptide" evidence="2">
    <location>
        <begin position="1"/>
        <end position="18"/>
    </location>
</feature>